<protein>
    <recommendedName>
        <fullName evidence="3">Ubiquitin-like protease family profile domain-containing protein</fullName>
    </recommendedName>
</protein>
<keyword evidence="2" id="KW-1185">Reference proteome</keyword>
<gene>
    <name evidence="1" type="ORF">CQW23_28193</name>
</gene>
<evidence type="ECO:0000313" key="2">
    <source>
        <dbReference type="Proteomes" id="UP000224567"/>
    </source>
</evidence>
<sequence>MDDAGVEKSPQCFSPDVVQSSDKKFDERYIFIYDSYESSDHYVVLLAEIENLAEIIPLCLKACNFYENKAIDLDNHPRYKDKDMLNLFDVLFIEDLPQQSSESLSFRRSFVFRRQYYFTKYDF</sequence>
<dbReference type="OrthoDB" id="1291327at2759"/>
<accession>A0A2G2VFV2</accession>
<dbReference type="AlphaFoldDB" id="A0A2G2VFV2"/>
<reference evidence="2" key="2">
    <citation type="journal article" date="2017" name="J. Anim. Genet.">
        <title>Multiple reference genome sequences of hot pepper reveal the massive evolution of plant disease resistance genes by retroduplication.</title>
        <authorList>
            <person name="Kim S."/>
            <person name="Park J."/>
            <person name="Yeom S.-I."/>
            <person name="Kim Y.-M."/>
            <person name="Seo E."/>
            <person name="Kim K.-T."/>
            <person name="Kim M.-S."/>
            <person name="Lee J.M."/>
            <person name="Cheong K."/>
            <person name="Shin H.-S."/>
            <person name="Kim S.-B."/>
            <person name="Han K."/>
            <person name="Lee J."/>
            <person name="Park M."/>
            <person name="Lee H.-A."/>
            <person name="Lee H.-Y."/>
            <person name="Lee Y."/>
            <person name="Oh S."/>
            <person name="Lee J.H."/>
            <person name="Choi E."/>
            <person name="Choi E."/>
            <person name="Lee S.E."/>
            <person name="Jeon J."/>
            <person name="Kim H."/>
            <person name="Choi G."/>
            <person name="Song H."/>
            <person name="Lee J."/>
            <person name="Lee S.-C."/>
            <person name="Kwon J.-K."/>
            <person name="Lee H.-Y."/>
            <person name="Koo N."/>
            <person name="Hong Y."/>
            <person name="Kim R.W."/>
            <person name="Kang W.-H."/>
            <person name="Huh J.H."/>
            <person name="Kang B.-C."/>
            <person name="Yang T.-J."/>
            <person name="Lee Y.-H."/>
            <person name="Bennetzen J.L."/>
            <person name="Choi D."/>
        </authorList>
    </citation>
    <scope>NUCLEOTIDE SEQUENCE [LARGE SCALE GENOMIC DNA]</scope>
    <source>
        <strain evidence="2">cv. PBC81</strain>
    </source>
</reference>
<name>A0A2G2VFV2_CAPBA</name>
<proteinExistence type="predicted"/>
<dbReference type="PANTHER" id="PTHR31470:SF40">
    <property type="entry name" value="UBIQUITIN-LIKE PROTEASE FAMILY PROFILE DOMAIN-CONTAINING PROTEIN"/>
    <property type="match status" value="1"/>
</dbReference>
<dbReference type="Proteomes" id="UP000224567">
    <property type="component" value="Unassembled WGS sequence"/>
</dbReference>
<organism evidence="1 2">
    <name type="scientific">Capsicum baccatum</name>
    <name type="common">Peruvian pepper</name>
    <dbReference type="NCBI Taxonomy" id="33114"/>
    <lineage>
        <taxon>Eukaryota</taxon>
        <taxon>Viridiplantae</taxon>
        <taxon>Streptophyta</taxon>
        <taxon>Embryophyta</taxon>
        <taxon>Tracheophyta</taxon>
        <taxon>Spermatophyta</taxon>
        <taxon>Magnoliopsida</taxon>
        <taxon>eudicotyledons</taxon>
        <taxon>Gunneridae</taxon>
        <taxon>Pentapetalae</taxon>
        <taxon>asterids</taxon>
        <taxon>lamiids</taxon>
        <taxon>Solanales</taxon>
        <taxon>Solanaceae</taxon>
        <taxon>Solanoideae</taxon>
        <taxon>Capsiceae</taxon>
        <taxon>Capsicum</taxon>
    </lineage>
</organism>
<dbReference type="EMBL" id="MLFT02000012">
    <property type="protein sequence ID" value="PHT31856.1"/>
    <property type="molecule type" value="Genomic_DNA"/>
</dbReference>
<evidence type="ECO:0008006" key="3">
    <source>
        <dbReference type="Google" id="ProtNLM"/>
    </source>
</evidence>
<evidence type="ECO:0000313" key="1">
    <source>
        <dbReference type="EMBL" id="PHT31856.1"/>
    </source>
</evidence>
<reference evidence="1 2" key="1">
    <citation type="journal article" date="2017" name="Genome Biol.">
        <title>New reference genome sequences of hot pepper reveal the massive evolution of plant disease-resistance genes by retroduplication.</title>
        <authorList>
            <person name="Kim S."/>
            <person name="Park J."/>
            <person name="Yeom S.I."/>
            <person name="Kim Y.M."/>
            <person name="Seo E."/>
            <person name="Kim K.T."/>
            <person name="Kim M.S."/>
            <person name="Lee J.M."/>
            <person name="Cheong K."/>
            <person name="Shin H.S."/>
            <person name="Kim S.B."/>
            <person name="Han K."/>
            <person name="Lee J."/>
            <person name="Park M."/>
            <person name="Lee H.A."/>
            <person name="Lee H.Y."/>
            <person name="Lee Y."/>
            <person name="Oh S."/>
            <person name="Lee J.H."/>
            <person name="Choi E."/>
            <person name="Choi E."/>
            <person name="Lee S.E."/>
            <person name="Jeon J."/>
            <person name="Kim H."/>
            <person name="Choi G."/>
            <person name="Song H."/>
            <person name="Lee J."/>
            <person name="Lee S.C."/>
            <person name="Kwon J.K."/>
            <person name="Lee H.Y."/>
            <person name="Koo N."/>
            <person name="Hong Y."/>
            <person name="Kim R.W."/>
            <person name="Kang W.H."/>
            <person name="Huh J.H."/>
            <person name="Kang B.C."/>
            <person name="Yang T.J."/>
            <person name="Lee Y.H."/>
            <person name="Bennetzen J.L."/>
            <person name="Choi D."/>
        </authorList>
    </citation>
    <scope>NUCLEOTIDE SEQUENCE [LARGE SCALE GENOMIC DNA]</scope>
    <source>
        <strain evidence="2">cv. PBC81</strain>
    </source>
</reference>
<dbReference type="PANTHER" id="PTHR31470">
    <property type="entry name" value="CYSTEINE PROTEINASES SUPERFAMILY PROTEIN-RELATED-RELATED"/>
    <property type="match status" value="1"/>
</dbReference>
<comment type="caution">
    <text evidence="1">The sequence shown here is derived from an EMBL/GenBank/DDBJ whole genome shotgun (WGS) entry which is preliminary data.</text>
</comment>